<sequence length="206" mass="22297">MRGARGAWIGASIAVVLFVIIAVSIRTTGYFLFDAQLSSYMSQHVPGDYVSWFTQLGSGPGAMTVTVLLGILSYVLWRDRIASIWYVIMAVSVGVLNQVVKFAFVRERPSLNELVGGVGYSFPSGHSAMAFAVYTGFLVVAYRHLKTGGKVLVSIVTIGLFLAMGASRIILNVHYFSDVIGGYCFAAILLCSSYAFIVSRRKKGVA</sequence>
<dbReference type="RefSeq" id="WP_058264770.1">
    <property type="nucleotide sequence ID" value="NZ_FMYN01000001.1"/>
</dbReference>
<dbReference type="CDD" id="cd03392">
    <property type="entry name" value="PAP2_like_2"/>
    <property type="match status" value="1"/>
</dbReference>
<keyword evidence="1" id="KW-0472">Membrane</keyword>
<organism evidence="3 4">
    <name type="scientific">Exiguobacterium indicum</name>
    <dbReference type="NCBI Taxonomy" id="296995"/>
    <lineage>
        <taxon>Bacteria</taxon>
        <taxon>Bacillati</taxon>
        <taxon>Bacillota</taxon>
        <taxon>Bacilli</taxon>
        <taxon>Bacillales</taxon>
        <taxon>Bacillales Family XII. Incertae Sedis</taxon>
        <taxon>Exiguobacterium</taxon>
    </lineage>
</organism>
<dbReference type="InterPro" id="IPR000326">
    <property type="entry name" value="PAP2/HPO"/>
</dbReference>
<name>A0A0V8GJQ1_9BACL</name>
<dbReference type="PANTHER" id="PTHR14969:SF13">
    <property type="entry name" value="AT30094P"/>
    <property type="match status" value="1"/>
</dbReference>
<feature type="transmembrane region" description="Helical" evidence="1">
    <location>
        <begin position="84"/>
        <end position="104"/>
    </location>
</feature>
<dbReference type="Pfam" id="PF01569">
    <property type="entry name" value="PAP2"/>
    <property type="match status" value="1"/>
</dbReference>
<reference evidence="3 4" key="1">
    <citation type="journal article" date="2015" name="Int. J. Syst. Evol. Microbiol.">
        <title>Exiguobacterium enclense sp. nov., isolated from sediment.</title>
        <authorList>
            <person name="Dastager S.G."/>
            <person name="Mawlankar R."/>
            <person name="Sonalkar V.V."/>
            <person name="Thorat M.N."/>
            <person name="Mual P."/>
            <person name="Verma A."/>
            <person name="Krishnamurthi S."/>
            <person name="Tang S.K."/>
            <person name="Li W.J."/>
        </authorList>
    </citation>
    <scope>NUCLEOTIDE SEQUENCE [LARGE SCALE GENOMIC DNA]</scope>
    <source>
        <strain evidence="3 4">NIO-1109</strain>
    </source>
</reference>
<gene>
    <name evidence="3" type="ORF">AS033_03675</name>
</gene>
<evidence type="ECO:0000313" key="4">
    <source>
        <dbReference type="Proteomes" id="UP000053797"/>
    </source>
</evidence>
<feature type="transmembrane region" description="Helical" evidence="1">
    <location>
        <begin position="151"/>
        <end position="173"/>
    </location>
</feature>
<dbReference type="OrthoDB" id="9789113at2"/>
<dbReference type="AlphaFoldDB" id="A0A0V8GJQ1"/>
<dbReference type="Gene3D" id="1.20.144.10">
    <property type="entry name" value="Phosphatidic acid phosphatase type 2/haloperoxidase"/>
    <property type="match status" value="2"/>
</dbReference>
<dbReference type="SMART" id="SM00014">
    <property type="entry name" value="acidPPc"/>
    <property type="match status" value="1"/>
</dbReference>
<feature type="transmembrane region" description="Helical" evidence="1">
    <location>
        <begin position="179"/>
        <end position="198"/>
    </location>
</feature>
<protein>
    <recommendedName>
        <fullName evidence="2">Phosphatidic acid phosphatase type 2/haloperoxidase domain-containing protein</fullName>
    </recommendedName>
</protein>
<proteinExistence type="predicted"/>
<dbReference type="PANTHER" id="PTHR14969">
    <property type="entry name" value="SPHINGOSINE-1-PHOSPHATE PHOSPHOHYDROLASE"/>
    <property type="match status" value="1"/>
</dbReference>
<feature type="transmembrane region" description="Helical" evidence="1">
    <location>
        <begin position="52"/>
        <end position="77"/>
    </location>
</feature>
<evidence type="ECO:0000313" key="3">
    <source>
        <dbReference type="EMBL" id="KSU50491.1"/>
    </source>
</evidence>
<keyword evidence="1" id="KW-0812">Transmembrane</keyword>
<keyword evidence="1" id="KW-1133">Transmembrane helix</keyword>
<feature type="transmembrane region" description="Helical" evidence="1">
    <location>
        <begin position="124"/>
        <end position="142"/>
    </location>
</feature>
<dbReference type="EMBL" id="LNQL01000001">
    <property type="protein sequence ID" value="KSU50491.1"/>
    <property type="molecule type" value="Genomic_DNA"/>
</dbReference>
<accession>A0A0V8GJQ1</accession>
<feature type="transmembrane region" description="Helical" evidence="1">
    <location>
        <begin position="7"/>
        <end position="32"/>
    </location>
</feature>
<dbReference type="SUPFAM" id="SSF48317">
    <property type="entry name" value="Acid phosphatase/Vanadium-dependent haloperoxidase"/>
    <property type="match status" value="1"/>
</dbReference>
<comment type="caution">
    <text evidence="3">The sequence shown here is derived from an EMBL/GenBank/DDBJ whole genome shotgun (WGS) entry which is preliminary data.</text>
</comment>
<evidence type="ECO:0000256" key="1">
    <source>
        <dbReference type="SAM" id="Phobius"/>
    </source>
</evidence>
<evidence type="ECO:0000259" key="2">
    <source>
        <dbReference type="SMART" id="SM00014"/>
    </source>
</evidence>
<dbReference type="Proteomes" id="UP000053797">
    <property type="component" value="Unassembled WGS sequence"/>
</dbReference>
<feature type="domain" description="Phosphatidic acid phosphatase type 2/haloperoxidase" evidence="2">
    <location>
        <begin position="82"/>
        <end position="194"/>
    </location>
</feature>
<dbReference type="InterPro" id="IPR036938">
    <property type="entry name" value="PAP2/HPO_sf"/>
</dbReference>